<comment type="caution">
    <text evidence="6">The sequence shown here is derived from an EMBL/GenBank/DDBJ whole genome shotgun (WGS) entry which is preliminary data.</text>
</comment>
<keyword evidence="7" id="KW-1185">Reference proteome</keyword>
<evidence type="ECO:0000256" key="2">
    <source>
        <dbReference type="ARBA" id="ARBA00022729"/>
    </source>
</evidence>
<gene>
    <name evidence="6" type="ORF">FRX31_007699</name>
</gene>
<comment type="similarity">
    <text evidence="1">Belongs to the 'GDSL' lipolytic enzyme family.</text>
</comment>
<feature type="signal peptide" evidence="5">
    <location>
        <begin position="1"/>
        <end position="22"/>
    </location>
</feature>
<dbReference type="Pfam" id="PF00657">
    <property type="entry name" value="Lipase_GDSL"/>
    <property type="match status" value="1"/>
</dbReference>
<dbReference type="PANTHER" id="PTHR22835">
    <property type="entry name" value="ZINC FINGER FYVE DOMAIN CONTAINING PROTEIN"/>
    <property type="match status" value="1"/>
</dbReference>
<dbReference type="Proteomes" id="UP000554482">
    <property type="component" value="Unassembled WGS sequence"/>
</dbReference>
<dbReference type="CDD" id="cd01837">
    <property type="entry name" value="SGNH_plant_lipase_like"/>
    <property type="match status" value="1"/>
</dbReference>
<proteinExistence type="inferred from homology"/>
<evidence type="ECO:0000256" key="3">
    <source>
        <dbReference type="ARBA" id="ARBA00022801"/>
    </source>
</evidence>
<name>A0A7J6WZ64_THATH</name>
<dbReference type="SUPFAM" id="SSF52266">
    <property type="entry name" value="SGNH hydrolase"/>
    <property type="match status" value="1"/>
</dbReference>
<evidence type="ECO:0000256" key="5">
    <source>
        <dbReference type="SAM" id="SignalP"/>
    </source>
</evidence>
<keyword evidence="4" id="KW-0325">Glycoprotein</keyword>
<sequence length="379" mass="41706">MALSSSSSLIIIVFLFFNQATTEVLGCYTSIFSFGDSLADTGNRVYYDAHSQYKHFPYGITFFNQSTGRCSNGRLIIDFIAQALGLSFLPSYLGHQNPDFKHGVNFAVAGATALDSASLIKRGIPPTTNYSLEVQLGWFKQLLPSLCSSPSNCRSMLRNALFTVGEIGGNDYNDPLLEGKNKQELQTLVPEVINIISSAITALVEEGAVTLLVPGNFPIGCLSSYLTIFESKNQNDYDPSGCLKWLNEFSQFHNQLLQNELNRLREIYPNTTIIYADYYNLAMDLFRFPKQLGFKGTSGVLAACCGGGGRYNYNTSAICSFEGSTCCDDPSLCVNWDGIHLTEAAYKWIATGILERSFTSCISSEHHNVDHSITLLSSL</sequence>
<protein>
    <submittedName>
        <fullName evidence="6">GDSL esterase/lipase</fullName>
    </submittedName>
</protein>
<dbReference type="GO" id="GO:0016788">
    <property type="term" value="F:hydrolase activity, acting on ester bonds"/>
    <property type="evidence" value="ECO:0007669"/>
    <property type="project" value="InterPro"/>
</dbReference>
<evidence type="ECO:0000313" key="7">
    <source>
        <dbReference type="Proteomes" id="UP000554482"/>
    </source>
</evidence>
<evidence type="ECO:0000256" key="4">
    <source>
        <dbReference type="ARBA" id="ARBA00023180"/>
    </source>
</evidence>
<keyword evidence="2 5" id="KW-0732">Signal</keyword>
<dbReference type="Gene3D" id="3.40.50.1110">
    <property type="entry name" value="SGNH hydrolase"/>
    <property type="match status" value="1"/>
</dbReference>
<evidence type="ECO:0000256" key="1">
    <source>
        <dbReference type="ARBA" id="ARBA00008668"/>
    </source>
</evidence>
<reference evidence="6 7" key="1">
    <citation type="submission" date="2020-06" db="EMBL/GenBank/DDBJ databases">
        <title>Transcriptomic and genomic resources for Thalictrum thalictroides and T. hernandezii: Facilitating candidate gene discovery in an emerging model plant lineage.</title>
        <authorList>
            <person name="Arias T."/>
            <person name="Riano-Pachon D.M."/>
            <person name="Di Stilio V.S."/>
        </authorList>
    </citation>
    <scope>NUCLEOTIDE SEQUENCE [LARGE SCALE GENOMIC DNA]</scope>
    <source>
        <strain evidence="7">cv. WT478/WT964</strain>
        <tissue evidence="6">Leaves</tissue>
    </source>
</reference>
<accession>A0A7J6WZ64</accession>
<dbReference type="PANTHER" id="PTHR22835:SF683">
    <property type="entry name" value="OS05G0506800 PROTEIN"/>
    <property type="match status" value="1"/>
</dbReference>
<dbReference type="InterPro" id="IPR035669">
    <property type="entry name" value="SGNH_plant_lipase-like"/>
</dbReference>
<dbReference type="InterPro" id="IPR036514">
    <property type="entry name" value="SGNH_hydro_sf"/>
</dbReference>
<organism evidence="6 7">
    <name type="scientific">Thalictrum thalictroides</name>
    <name type="common">Rue-anemone</name>
    <name type="synonym">Anemone thalictroides</name>
    <dbReference type="NCBI Taxonomy" id="46969"/>
    <lineage>
        <taxon>Eukaryota</taxon>
        <taxon>Viridiplantae</taxon>
        <taxon>Streptophyta</taxon>
        <taxon>Embryophyta</taxon>
        <taxon>Tracheophyta</taxon>
        <taxon>Spermatophyta</taxon>
        <taxon>Magnoliopsida</taxon>
        <taxon>Ranunculales</taxon>
        <taxon>Ranunculaceae</taxon>
        <taxon>Thalictroideae</taxon>
        <taxon>Thalictrum</taxon>
    </lineage>
</organism>
<feature type="chain" id="PRO_5029650229" evidence="5">
    <location>
        <begin position="23"/>
        <end position="379"/>
    </location>
</feature>
<dbReference type="OrthoDB" id="1600564at2759"/>
<dbReference type="InterPro" id="IPR001087">
    <property type="entry name" value="GDSL"/>
</dbReference>
<keyword evidence="3" id="KW-0378">Hydrolase</keyword>
<dbReference type="AlphaFoldDB" id="A0A7J6WZ64"/>
<evidence type="ECO:0000313" key="6">
    <source>
        <dbReference type="EMBL" id="KAF5202714.1"/>
    </source>
</evidence>
<dbReference type="EMBL" id="JABWDY010007733">
    <property type="protein sequence ID" value="KAF5202714.1"/>
    <property type="molecule type" value="Genomic_DNA"/>
</dbReference>